<evidence type="ECO:0000256" key="1">
    <source>
        <dbReference type="SAM" id="MobiDB-lite"/>
    </source>
</evidence>
<name>A0A976IFQ7_BRELC</name>
<dbReference type="RefSeq" id="XP_067820177.1">
    <property type="nucleotide sequence ID" value="XM_067967573.1"/>
</dbReference>
<sequence>MISMDKERQGPGQYHTDGHVLPPRNLYAGGFGSMGQAPRPNVKTDLGIVGRTSSFLLSKVEFMVQVRARGESRLKQTTSSSPRVNASVCSTSSSMSCTKVLLSFTKGLLTCTKR</sequence>
<evidence type="ECO:0000313" key="2">
    <source>
        <dbReference type="EMBL" id="TDH70678.1"/>
    </source>
</evidence>
<keyword evidence="3" id="KW-1185">Reference proteome</keyword>
<comment type="caution">
    <text evidence="2">The sequence shown here is derived from an EMBL/GenBank/DDBJ whole genome shotgun (WGS) entry which is preliminary data.</text>
</comment>
<dbReference type="GeneID" id="94353244"/>
<feature type="region of interest" description="Disordered" evidence="1">
    <location>
        <begin position="1"/>
        <end position="21"/>
    </location>
</feature>
<protein>
    <submittedName>
        <fullName evidence="2">Uncharacterized protein</fullName>
    </submittedName>
</protein>
<dbReference type="EMBL" id="SHOA02000001">
    <property type="protein sequence ID" value="TDH70678.1"/>
    <property type="molecule type" value="Genomic_DNA"/>
</dbReference>
<evidence type="ECO:0000313" key="3">
    <source>
        <dbReference type="Proteomes" id="UP000294530"/>
    </source>
</evidence>
<proteinExistence type="predicted"/>
<dbReference type="KEGG" id="blac:94353244"/>
<dbReference type="AlphaFoldDB" id="A0A976IFQ7"/>
<gene>
    <name evidence="2" type="ORF">CCR75_009534</name>
</gene>
<organism evidence="2 3">
    <name type="scientific">Bremia lactucae</name>
    <name type="common">Lettuce downy mildew</name>
    <dbReference type="NCBI Taxonomy" id="4779"/>
    <lineage>
        <taxon>Eukaryota</taxon>
        <taxon>Sar</taxon>
        <taxon>Stramenopiles</taxon>
        <taxon>Oomycota</taxon>
        <taxon>Peronosporomycetes</taxon>
        <taxon>Peronosporales</taxon>
        <taxon>Peronosporaceae</taxon>
        <taxon>Bremia</taxon>
    </lineage>
</organism>
<reference evidence="2 3" key="1">
    <citation type="journal article" date="2021" name="Genome Biol.">
        <title>AFLAP: assembly-free linkage analysis pipeline using k-mers from genome sequencing data.</title>
        <authorList>
            <person name="Fletcher K."/>
            <person name="Zhang L."/>
            <person name="Gil J."/>
            <person name="Han R."/>
            <person name="Cavanaugh K."/>
            <person name="Michelmore R."/>
        </authorList>
    </citation>
    <scope>NUCLEOTIDE SEQUENCE [LARGE SCALE GENOMIC DNA]</scope>
    <source>
        <strain evidence="2 3">SF5</strain>
    </source>
</reference>
<accession>A0A976IFQ7</accession>
<dbReference type="Proteomes" id="UP000294530">
    <property type="component" value="Unassembled WGS sequence"/>
</dbReference>